<evidence type="ECO:0000313" key="1">
    <source>
        <dbReference type="EMBL" id="MBB5723884.1"/>
    </source>
</evidence>
<evidence type="ECO:0000313" key="2">
    <source>
        <dbReference type="Proteomes" id="UP000535415"/>
    </source>
</evidence>
<gene>
    <name evidence="1" type="ORF">FHS72_003531</name>
</gene>
<proteinExistence type="predicted"/>
<comment type="caution">
    <text evidence="1">The sequence shown here is derived from an EMBL/GenBank/DDBJ whole genome shotgun (WGS) entry which is preliminary data.</text>
</comment>
<reference evidence="1 2" key="1">
    <citation type="submission" date="2020-08" db="EMBL/GenBank/DDBJ databases">
        <title>Genomic Encyclopedia of Type Strains, Phase IV (KMG-IV): sequencing the most valuable type-strain genomes for metagenomic binning, comparative biology and taxonomic classification.</title>
        <authorList>
            <person name="Goeker M."/>
        </authorList>
    </citation>
    <scope>NUCLEOTIDE SEQUENCE [LARGE SCALE GENOMIC DNA]</scope>
    <source>
        <strain evidence="1 2">DSM 101064</strain>
    </source>
</reference>
<protein>
    <submittedName>
        <fullName evidence="1">Uncharacterized protein</fullName>
    </submittedName>
</protein>
<dbReference type="AlphaFoldDB" id="A0A7W9BPM7"/>
<keyword evidence="2" id="KW-1185">Reference proteome</keyword>
<dbReference type="Proteomes" id="UP000535415">
    <property type="component" value="Unassembled WGS sequence"/>
</dbReference>
<dbReference type="RefSeq" id="WP_183530999.1">
    <property type="nucleotide sequence ID" value="NZ_JACIJM010000016.1"/>
</dbReference>
<organism evidence="1 2">
    <name type="scientific">Yoonia ponticola</name>
    <dbReference type="NCBI Taxonomy" id="1524255"/>
    <lineage>
        <taxon>Bacteria</taxon>
        <taxon>Pseudomonadati</taxon>
        <taxon>Pseudomonadota</taxon>
        <taxon>Alphaproteobacteria</taxon>
        <taxon>Rhodobacterales</taxon>
        <taxon>Paracoccaceae</taxon>
        <taxon>Yoonia</taxon>
    </lineage>
</organism>
<sequence length="232" mass="26993">MKLSAEIFVALERSNRDLWVSETAGKIRGSFSDYFDVLNVSTLDLEQICSDVEIWASSYQVTGGRDVAKLCVVAVSLGHHFWKDPRFATYISESVQNQNVERTRCSRLLMKATDDWLSLLWHDDSVLHFAERLEELMKQSCDDSDRNIRYLVPNHWSMFTEDYNSQYLTWLRSRLPETKSALKRTILTAGALIFGANWWNDPQYTKLMHYLMAEPISDQQLTKLIAKLREIN</sequence>
<dbReference type="EMBL" id="JACIJM010000016">
    <property type="protein sequence ID" value="MBB5723884.1"/>
    <property type="molecule type" value="Genomic_DNA"/>
</dbReference>
<name>A0A7W9BPM7_9RHOB</name>
<accession>A0A7W9BPM7</accession>